<dbReference type="InterPro" id="IPR041690">
    <property type="entry name" value="Cadherin_5"/>
</dbReference>
<dbReference type="SUPFAM" id="SSF63829">
    <property type="entry name" value="Calcium-dependent phosphotriesterase"/>
    <property type="match status" value="4"/>
</dbReference>
<dbReference type="RefSeq" id="WP_265996833.1">
    <property type="nucleotide sequence ID" value="NZ_JAPJDN010000007.1"/>
</dbReference>
<comment type="caution">
    <text evidence="4">The sequence shown here is derived from an EMBL/GenBank/DDBJ whole genome shotgun (WGS) entry which is preliminary data.</text>
</comment>
<dbReference type="Pfam" id="PF17803">
    <property type="entry name" value="Cadherin_4"/>
    <property type="match status" value="1"/>
</dbReference>
<feature type="domain" description="RapA2 cadherin-like" evidence="2">
    <location>
        <begin position="1019"/>
        <end position="1087"/>
    </location>
</feature>
<keyword evidence="5" id="KW-1185">Reference proteome</keyword>
<reference evidence="4 5" key="1">
    <citation type="submission" date="2022-11" db="EMBL/GenBank/DDBJ databases">
        <title>Mycobacterium sp. nov.</title>
        <authorList>
            <person name="Papic B."/>
            <person name="Spicic S."/>
            <person name="Duvnjak S."/>
        </authorList>
    </citation>
    <scope>NUCLEOTIDE SEQUENCE [LARGE SCALE GENOMIC DNA]</scope>
    <source>
        <strain evidence="4 5">CVI_P4</strain>
    </source>
</reference>
<dbReference type="Gene3D" id="2.60.40.2810">
    <property type="match status" value="3"/>
</dbReference>
<feature type="compositionally biased region" description="Polar residues" evidence="1">
    <location>
        <begin position="1999"/>
        <end position="2019"/>
    </location>
</feature>
<name>A0ABT3SCF2_9MYCO</name>
<accession>A0ABT3SCF2</accession>
<evidence type="ECO:0000259" key="3">
    <source>
        <dbReference type="Pfam" id="PF17892"/>
    </source>
</evidence>
<organism evidence="4 5">
    <name type="scientific">Mycobacterium pinniadriaticum</name>
    <dbReference type="NCBI Taxonomy" id="2994102"/>
    <lineage>
        <taxon>Bacteria</taxon>
        <taxon>Bacillati</taxon>
        <taxon>Actinomycetota</taxon>
        <taxon>Actinomycetes</taxon>
        <taxon>Mycobacteriales</taxon>
        <taxon>Mycobacteriaceae</taxon>
        <taxon>Mycobacterium</taxon>
    </lineage>
</organism>
<proteinExistence type="predicted"/>
<feature type="region of interest" description="Disordered" evidence="1">
    <location>
        <begin position="1997"/>
        <end position="2020"/>
    </location>
</feature>
<dbReference type="Pfam" id="PF17963">
    <property type="entry name" value="Big_9"/>
    <property type="match status" value="4"/>
</dbReference>
<dbReference type="Gene3D" id="2.130.10.10">
    <property type="entry name" value="YVTN repeat-like/Quinoprotein amine dehydrogenase"/>
    <property type="match status" value="1"/>
</dbReference>
<dbReference type="EMBL" id="JAPJDO010000007">
    <property type="protein sequence ID" value="MCX2937206.1"/>
    <property type="molecule type" value="Genomic_DNA"/>
</dbReference>
<dbReference type="Proteomes" id="UP001300745">
    <property type="component" value="Unassembled WGS sequence"/>
</dbReference>
<dbReference type="Gene3D" id="2.60.40.3440">
    <property type="match status" value="1"/>
</dbReference>
<dbReference type="InterPro" id="IPR040853">
    <property type="entry name" value="RapA2_cadherin-like"/>
</dbReference>
<dbReference type="Pfam" id="PF17892">
    <property type="entry name" value="Cadherin_5"/>
    <property type="match status" value="1"/>
</dbReference>
<evidence type="ECO:0000259" key="2">
    <source>
        <dbReference type="Pfam" id="PF17803"/>
    </source>
</evidence>
<evidence type="ECO:0000313" key="5">
    <source>
        <dbReference type="Proteomes" id="UP001300745"/>
    </source>
</evidence>
<gene>
    <name evidence="4" type="ORF">ORI27_10865</name>
</gene>
<dbReference type="InterPro" id="IPR015943">
    <property type="entry name" value="WD40/YVTN_repeat-like_dom_sf"/>
</dbReference>
<dbReference type="InterPro" id="IPR010221">
    <property type="entry name" value="VCBS_dom"/>
</dbReference>
<feature type="domain" description="Cadherin-like" evidence="3">
    <location>
        <begin position="1606"/>
        <end position="1666"/>
    </location>
</feature>
<dbReference type="NCBIfam" id="TIGR01965">
    <property type="entry name" value="VCBS_repeat"/>
    <property type="match status" value="1"/>
</dbReference>
<evidence type="ECO:0000313" key="4">
    <source>
        <dbReference type="EMBL" id="MCX2937206.1"/>
    </source>
</evidence>
<dbReference type="NCBIfam" id="NF012211">
    <property type="entry name" value="tand_rpt_95"/>
    <property type="match status" value="4"/>
</dbReference>
<protein>
    <submittedName>
        <fullName evidence="4">Ig-like domain-containing protein</fullName>
    </submittedName>
</protein>
<sequence length="2295" mass="233418">MSEPIFDGTATTARPTLSEAPPGAPAYPPSITTEVSWHSIVSEALTWAGLGELAPNSPIPDAPPVPDVIAAAWIGVRRFHYTYFNSDPTLRPTGSTQNPDTSVITGDLAGSDVDGDTLTYTVVQKPTQGSVTVAADGSYTYTPTAALADTGGTDSFTVSVDDTAANPWHTNAAEDVAAGFAKFLAWMGLGSAPVATPATVTVTVEVTAINHAPLTTGETYTTAEDTALSLTAAQLLANDVDPDGDTISLHSYTQPGHGTLSDNADGTGTLVYTPDADYTGTDSFTYTIADSAGAEAQAVVTITVTPVNDPPVATNATYTIDEDTSLQGDLLANATDVEGDTLHAAIIVEPTHGSVSLDASGTFTYTPEANYAGTDSFTYAVTDTSNTTSAPATISIVITPVNHAPTLIPTVGNADPDTGTRLIITTIGDPDGDAVIVTATSTPVHGTLTDNSGGVFTYTPDAGFAHTGGTDTITFTATDSYGATTHTTITVTVDPINHAPTLTLATTDAHPITGAVIITAITSDPDGDHITVDVAQPSHGTVVALTAAETEALKASLTAAQIAALGLADPAATAYRFTPDTILIHNGGAETITFTATDASGASTTRTVTVDVVANQPPRISDVTYRDHGNGTLTIIVTASDPEAGTTTLSATANGIQLAATAPADGSTNTRVFTYTGGPGQAVALTVTATDASGLVSTFTDTVALTAAASPTTVTQHAPTITALTYRDHGNGTVDILITATDPDGTAITNISATANGMVLTRTTPAEGPTPGTAMFTYTATPAQIAAGAVLDLHITVTDPTGLTTTLTPAAYTLATTTNPAPVTQHAPTITALTYRDHGNGTLDILITATDPDGTTITNISATANGTPLAVTTPAETSTDTWMFTYTGTPGETVVLTLAATDPTGLTTTLTPAPYALTSMPTTVNHAPRITSIAVSASNPTTGNVTVTVAATDDDSGDAPATVKLRDANGAVLATASIGDDGMAILTYSPDDVLRASGGQVTLTVTAVDTRGAETTQGVTLTIDPVAPNHAPVLANGDYSVDTETGMVAGTVAASDPDGDTLNFTVTSADNSLGELAYDTATGAWAFLPTAQARFAAATGAGPRTVEINITASDGIDTATTTVAADIDPAVGIDTSVIANLSGVATDVAVEQDGTINIAAYEDRAIIVLNADGTITDTITTEIRPFGIAVGPDGRIYVSRLFGDNGNGEDEQQQDPDVLYVIDPTDHSTDTIHLNATPLGALAFDHNGRLYVPVTSGDTGALLYIDPDGSTNTIDVEGIAQPIAVAVDGDDRVYVTGLNSDGSGTTLTILNADQTVASTVDLGVYPSQLQALAVADDGRTYFTNIVGEGSVTLTVFDSDGRTIGTADLFAVGLTAGPDGQIYYAGFNAIGGTAGTITLGAPQGQTANSYSGVVDGSIAVPNPGYTLTYALDSTVDESVGTVELDAATGHWTFTPTEEARHNAALGTGPTTIEFTATASSTDAGYTKTVTLTATIEPANSAPQIYADTDAQTAPDTGIVTGRVTVIDYDNDPVTLTTTTINPTIGTIELTADASNPGTYTYTFTPTGEARQHAADGSGPTTVTITLIASDNNAIDLYSNTFGIAVINAAPTLTVEVTAADTITGSVVLIPHTTDPDGDAVEVAITTAPSNGTLTDNGDGTYTYTPSEAARLYAYSTVGDDFDAIVVSAIDSSGNATDATVENIPIEPSTAGIVSSIDLTGSQSSAVVLGPDGTAYKIGYTGSYPNYTNTYVTVIDPADPTNQATVELPGGPSGSVSFGADGTAFQTTSAGTTTYLTVIDPADLANPTTLEISGIPVGGAVVGSDGTAYQTTREGTSGNYTTHVAVIDPSDPSNPTVFDISGDPRGGVVFGLDGAGYLLTETGSYGNSSTRVTVIDVGAPTNPSTVVDLPGSLAGSLQMGTDGTIYLTTNQGSVYSSTITYVTLINPDDLAHPTTVRLPGFGAPTDGVVVSPDGTAYQSVFNHDGTNFYTTVTVIDPADPSNPTTTPKLLGRSNTPTTSVTKGVLVGPDGTAYQTTYSGSTTYITVIQPTDPAHPTTFEIAGQPIGYDSRVFMGSDGTAYQALSADGSNTTLVVIDPAELTYRTIDLAGRPVGNLGFAAGSNGITYLVTRSGSSPDYAIHVLVFDPANPTNPTILDIPGYGFDRLVLAADGTAYQTAYTGTYPDYTTSVTVINPADPANPTTLDLPGQPSGAVVFGTDGAIYQTHYVRSTEGTTTYVTVLNPADPSVASTAQMKGDPSGLVAGDGGAYLTTQQGTYPNYSYSLGVIAVQPPAVPQVL</sequence>
<evidence type="ECO:0000256" key="1">
    <source>
        <dbReference type="SAM" id="MobiDB-lite"/>
    </source>
</evidence>
<feature type="region of interest" description="Disordered" evidence="1">
    <location>
        <begin position="1"/>
        <end position="25"/>
    </location>
</feature>